<dbReference type="InterPro" id="IPR016181">
    <property type="entry name" value="Acyl_CoA_acyltransferase"/>
</dbReference>
<evidence type="ECO:0000313" key="3">
    <source>
        <dbReference type="Proteomes" id="UP001451606"/>
    </source>
</evidence>
<dbReference type="Pfam" id="PF00583">
    <property type="entry name" value="Acetyltransf_1"/>
    <property type="match status" value="1"/>
</dbReference>
<proteinExistence type="predicted"/>
<dbReference type="CDD" id="cd04301">
    <property type="entry name" value="NAT_SF"/>
    <property type="match status" value="1"/>
</dbReference>
<dbReference type="InterPro" id="IPR000182">
    <property type="entry name" value="GNAT_dom"/>
</dbReference>
<evidence type="ECO:0000259" key="1">
    <source>
        <dbReference type="PROSITE" id="PS51186"/>
    </source>
</evidence>
<dbReference type="PROSITE" id="PS51186">
    <property type="entry name" value="GNAT"/>
    <property type="match status" value="1"/>
</dbReference>
<dbReference type="Gene3D" id="3.40.630.30">
    <property type="match status" value="1"/>
</dbReference>
<sequence>MEDKVELGKLEEKDVEKVLDLVMRLKKLNQEFDSTFEVNEESREDALKLLKGIAKDSECYFAQVARSRGKIAGIIVAEFRNRVFYTPTIEARILEIYIMPEFRRSSVGQTLVDSLYAECRKRNIELVTAEFPSLNIIALNFYKKMGYREIVSVYGKQIRKQ</sequence>
<dbReference type="RefSeq" id="WP_393970690.1">
    <property type="nucleotide sequence ID" value="NZ_CP133772.1"/>
</dbReference>
<reference evidence="2 3" key="1">
    <citation type="submission" date="2023-09" db="EMBL/GenBank/DDBJ databases">
        <authorList>
            <person name="Golyshina O.V."/>
            <person name="Lunev E.A."/>
            <person name="Bargiela R."/>
            <person name="Gaines M.C."/>
            <person name="Daum B."/>
            <person name="Bale N.J."/>
            <person name="Koenen M."/>
            <person name="Sinninghe Damst J.S."/>
            <person name="Yakimov M."/>
            <person name="Golyshin P.N."/>
        </authorList>
    </citation>
    <scope>NUCLEOTIDE SEQUENCE [LARGE SCALE GENOMIC DNA]</scope>
    <source>
        <strain evidence="2 3">M1</strain>
    </source>
</reference>
<accession>A0AAX4NHY1</accession>
<feature type="domain" description="N-acetyltransferase" evidence="1">
    <location>
        <begin position="23"/>
        <end position="161"/>
    </location>
</feature>
<organism evidence="2 3">
    <name type="scientific">Oxyplasma meridianum</name>
    <dbReference type="NCBI Taxonomy" id="3073602"/>
    <lineage>
        <taxon>Archaea</taxon>
        <taxon>Methanobacteriati</taxon>
        <taxon>Thermoplasmatota</taxon>
        <taxon>Thermoplasmata</taxon>
        <taxon>Thermoplasmatales</taxon>
        <taxon>Thermoplasmataceae</taxon>
        <taxon>Oxyplasma</taxon>
    </lineage>
</organism>
<dbReference type="KEGG" id="omr:OXIME_000919"/>
<dbReference type="EMBL" id="CP133772">
    <property type="protein sequence ID" value="WYY00351.1"/>
    <property type="molecule type" value="Genomic_DNA"/>
</dbReference>
<dbReference type="Proteomes" id="UP001451606">
    <property type="component" value="Chromosome"/>
</dbReference>
<name>A0AAX4NHY1_9ARCH</name>
<dbReference type="AlphaFoldDB" id="A0AAX4NHY1"/>
<keyword evidence="3" id="KW-1185">Reference proteome</keyword>
<gene>
    <name evidence="2" type="ORF">OXIME_000919</name>
</gene>
<dbReference type="GO" id="GO:0016747">
    <property type="term" value="F:acyltransferase activity, transferring groups other than amino-acyl groups"/>
    <property type="evidence" value="ECO:0007669"/>
    <property type="project" value="InterPro"/>
</dbReference>
<dbReference type="GeneID" id="95967654"/>
<dbReference type="SUPFAM" id="SSF55729">
    <property type="entry name" value="Acyl-CoA N-acyltransferases (Nat)"/>
    <property type="match status" value="1"/>
</dbReference>
<protein>
    <submittedName>
        <fullName evidence="2">GNAT family N-acetyltransferase</fullName>
    </submittedName>
</protein>
<evidence type="ECO:0000313" key="2">
    <source>
        <dbReference type="EMBL" id="WYY00351.1"/>
    </source>
</evidence>